<gene>
    <name evidence="1" type="ORF">BRCON_0524</name>
</gene>
<reference evidence="1 2" key="1">
    <citation type="submission" date="2018-05" db="EMBL/GenBank/DDBJ databases">
        <title>A metagenomic window into the 2 km-deep terrestrial subsurface aquifer revealed taxonomically and functionally diverse microbial community comprising novel uncultured bacterial lineages.</title>
        <authorList>
            <person name="Kadnikov V.V."/>
            <person name="Mardanov A.V."/>
            <person name="Beletsky A.V."/>
            <person name="Banks D."/>
            <person name="Pimenov N.V."/>
            <person name="Frank Y.A."/>
            <person name="Karnachuk O.V."/>
            <person name="Ravin N.V."/>
        </authorList>
    </citation>
    <scope>NUCLEOTIDE SEQUENCE [LARGE SCALE GENOMIC DNA]</scope>
    <source>
        <strain evidence="1">BY</strain>
    </source>
</reference>
<name>A0A2Z4Y2C2_SUMC1</name>
<evidence type="ECO:0000313" key="2">
    <source>
        <dbReference type="Proteomes" id="UP000262583"/>
    </source>
</evidence>
<accession>A0A2Z4Y2C2</accession>
<evidence type="ECO:0000313" key="1">
    <source>
        <dbReference type="EMBL" id="AXA35301.1"/>
    </source>
</evidence>
<dbReference type="EMBL" id="CP030759">
    <property type="protein sequence ID" value="AXA35301.1"/>
    <property type="molecule type" value="Genomic_DNA"/>
</dbReference>
<sequence length="54" mass="6220">MQTNIPIKSRGPFRFNFLMALSPHSRMRIGKASDALLAACFTKTDHSIPEQDWW</sequence>
<dbReference type="Proteomes" id="UP000262583">
    <property type="component" value="Chromosome"/>
</dbReference>
<dbReference type="AlphaFoldDB" id="A0A2Z4Y2C2"/>
<protein>
    <submittedName>
        <fullName evidence="1">Uncharacterized protein</fullName>
    </submittedName>
</protein>
<organism evidence="1 2">
    <name type="scientific">Sumerlaea chitinivorans</name>
    <dbReference type="NCBI Taxonomy" id="2250252"/>
    <lineage>
        <taxon>Bacteria</taxon>
        <taxon>Candidatus Sumerlaeota</taxon>
        <taxon>Candidatus Sumerlaeia</taxon>
        <taxon>Candidatus Sumerlaeales</taxon>
        <taxon>Candidatus Sumerlaeaceae</taxon>
        <taxon>Candidatus Sumerlaea</taxon>
    </lineage>
</organism>
<proteinExistence type="predicted"/>
<dbReference type="KEGG" id="schv:BRCON_0524"/>